<evidence type="ECO:0000313" key="3">
    <source>
        <dbReference type="EMBL" id="GAA2083347.1"/>
    </source>
</evidence>
<dbReference type="RefSeq" id="WP_344329428.1">
    <property type="nucleotide sequence ID" value="NZ_BAAAPY010000010.1"/>
</dbReference>
<feature type="compositionally biased region" description="Basic and acidic residues" evidence="1">
    <location>
        <begin position="265"/>
        <end position="274"/>
    </location>
</feature>
<dbReference type="Pfam" id="PF19136">
    <property type="entry name" value="DUF5819"/>
    <property type="match status" value="1"/>
</dbReference>
<sequence>MTEPSDDTADDRAERVPGAAGEAAERPSALRTAFVLCAVLVAATQLVFITAAAMPPNRASEALRPATSYQNPFFTQNWRLFAPSPISSDRSILFQAAYEVDGELVTTDWVDWTDVELGAVRQHVIGGRAGYVTNKFHSSLAGRHRALSDEQRRAVDVVDPVATPSWEEVEQRVTGAGADPSQRLRAQRWLTYEGSVIALGTVVVQARHRDVELVAVRYRLRTQAVTPYADRRLPRDEREAARPAPVERTSGWRAALPPTGAELDAVERFDRRHR</sequence>
<dbReference type="Proteomes" id="UP001501480">
    <property type="component" value="Unassembled WGS sequence"/>
</dbReference>
<dbReference type="EMBL" id="BAAAPY010000010">
    <property type="protein sequence ID" value="GAA2083347.1"/>
    <property type="molecule type" value="Genomic_DNA"/>
</dbReference>
<feature type="compositionally biased region" description="Basic and acidic residues" evidence="1">
    <location>
        <begin position="231"/>
        <end position="241"/>
    </location>
</feature>
<protein>
    <submittedName>
        <fullName evidence="3">Uncharacterized protein</fullName>
    </submittedName>
</protein>
<comment type="caution">
    <text evidence="3">The sequence shown here is derived from an EMBL/GenBank/DDBJ whole genome shotgun (WGS) entry which is preliminary data.</text>
</comment>
<feature type="region of interest" description="Disordered" evidence="1">
    <location>
        <begin position="1"/>
        <end position="23"/>
    </location>
</feature>
<evidence type="ECO:0000313" key="4">
    <source>
        <dbReference type="Proteomes" id="UP001501480"/>
    </source>
</evidence>
<evidence type="ECO:0000256" key="1">
    <source>
        <dbReference type="SAM" id="MobiDB-lite"/>
    </source>
</evidence>
<organism evidence="3 4">
    <name type="scientific">Aeromicrobium halocynthiae</name>
    <dbReference type="NCBI Taxonomy" id="560557"/>
    <lineage>
        <taxon>Bacteria</taxon>
        <taxon>Bacillati</taxon>
        <taxon>Actinomycetota</taxon>
        <taxon>Actinomycetes</taxon>
        <taxon>Propionibacteriales</taxon>
        <taxon>Nocardioidaceae</taxon>
        <taxon>Aeromicrobium</taxon>
    </lineage>
</organism>
<name>A0ABN2W468_9ACTN</name>
<keyword evidence="2" id="KW-0472">Membrane</keyword>
<feature type="transmembrane region" description="Helical" evidence="2">
    <location>
        <begin position="33"/>
        <end position="54"/>
    </location>
</feature>
<keyword evidence="4" id="KW-1185">Reference proteome</keyword>
<evidence type="ECO:0000256" key="2">
    <source>
        <dbReference type="SAM" id="Phobius"/>
    </source>
</evidence>
<keyword evidence="2" id="KW-1133">Transmembrane helix</keyword>
<feature type="region of interest" description="Disordered" evidence="1">
    <location>
        <begin position="231"/>
        <end position="274"/>
    </location>
</feature>
<reference evidence="3 4" key="1">
    <citation type="journal article" date="2019" name="Int. J. Syst. Evol. Microbiol.">
        <title>The Global Catalogue of Microorganisms (GCM) 10K type strain sequencing project: providing services to taxonomists for standard genome sequencing and annotation.</title>
        <authorList>
            <consortium name="The Broad Institute Genomics Platform"/>
            <consortium name="The Broad Institute Genome Sequencing Center for Infectious Disease"/>
            <person name="Wu L."/>
            <person name="Ma J."/>
        </authorList>
    </citation>
    <scope>NUCLEOTIDE SEQUENCE [LARGE SCALE GENOMIC DNA]</scope>
    <source>
        <strain evidence="3 4">JCM 15749</strain>
    </source>
</reference>
<accession>A0ABN2W468</accession>
<gene>
    <name evidence="3" type="ORF">GCM10009821_25560</name>
</gene>
<proteinExistence type="predicted"/>
<keyword evidence="2" id="KW-0812">Transmembrane</keyword>
<dbReference type="InterPro" id="IPR043857">
    <property type="entry name" value="DUF5819"/>
</dbReference>